<organism evidence="10 11">
    <name type="scientific">Coccomyxa viridis</name>
    <dbReference type="NCBI Taxonomy" id="1274662"/>
    <lineage>
        <taxon>Eukaryota</taxon>
        <taxon>Viridiplantae</taxon>
        <taxon>Chlorophyta</taxon>
        <taxon>core chlorophytes</taxon>
        <taxon>Trebouxiophyceae</taxon>
        <taxon>Trebouxiophyceae incertae sedis</taxon>
        <taxon>Coccomyxaceae</taxon>
        <taxon>Coccomyxa</taxon>
    </lineage>
</organism>
<evidence type="ECO:0000313" key="10">
    <source>
        <dbReference type="EMBL" id="CAL5221589.1"/>
    </source>
</evidence>
<name>A0ABP1FNQ8_9CHLO</name>
<feature type="transmembrane region" description="Helical" evidence="8">
    <location>
        <begin position="74"/>
        <end position="96"/>
    </location>
</feature>
<feature type="domain" description="Amino acid transporter transmembrane" evidence="9">
    <location>
        <begin position="45"/>
        <end position="204"/>
    </location>
</feature>
<evidence type="ECO:0000256" key="4">
    <source>
        <dbReference type="ARBA" id="ARBA00022970"/>
    </source>
</evidence>
<proteinExistence type="predicted"/>
<gene>
    <name evidence="10" type="primary">g3807</name>
    <name evidence="10" type="ORF">VP750_LOCUS3248</name>
</gene>
<evidence type="ECO:0000256" key="7">
    <source>
        <dbReference type="SAM" id="MobiDB-lite"/>
    </source>
</evidence>
<evidence type="ECO:0000256" key="6">
    <source>
        <dbReference type="ARBA" id="ARBA00023136"/>
    </source>
</evidence>
<keyword evidence="2" id="KW-0813">Transport</keyword>
<keyword evidence="4" id="KW-0029">Amino-acid transport</keyword>
<dbReference type="InterPro" id="IPR013057">
    <property type="entry name" value="AA_transpt_TM"/>
</dbReference>
<keyword evidence="6 8" id="KW-0472">Membrane</keyword>
<dbReference type="Pfam" id="PF01490">
    <property type="entry name" value="Aa_trans"/>
    <property type="match status" value="1"/>
</dbReference>
<keyword evidence="5 8" id="KW-1133">Transmembrane helix</keyword>
<sequence>MAKHAREGSDQSSESRSKGEPRQSEADQKAHPELHIDADAAHHHGLLTVACAQVGQVMLVMPHSMALMGVRNGIVIAGIAALGGLWTMFLLAALYVEMKARSIRNGTWYDASGKRRRATQYHEVMGYWGGPFLKYVAQTLVAVHLVGTCTAQIIACSGNNYSIMPQQNKRFYALVWGAVLVSASLLPTFRHFRLLNIFALLGTTYTGKGLPRVSCQ</sequence>
<comment type="subcellular location">
    <subcellularLocation>
        <location evidence="1">Membrane</location>
    </subcellularLocation>
</comment>
<evidence type="ECO:0000256" key="3">
    <source>
        <dbReference type="ARBA" id="ARBA00022692"/>
    </source>
</evidence>
<evidence type="ECO:0000256" key="2">
    <source>
        <dbReference type="ARBA" id="ARBA00022448"/>
    </source>
</evidence>
<evidence type="ECO:0000256" key="1">
    <source>
        <dbReference type="ARBA" id="ARBA00004370"/>
    </source>
</evidence>
<evidence type="ECO:0000256" key="5">
    <source>
        <dbReference type="ARBA" id="ARBA00022989"/>
    </source>
</evidence>
<reference evidence="10 11" key="1">
    <citation type="submission" date="2024-06" db="EMBL/GenBank/DDBJ databases">
        <authorList>
            <person name="Kraege A."/>
            <person name="Thomma B."/>
        </authorList>
    </citation>
    <scope>NUCLEOTIDE SEQUENCE [LARGE SCALE GENOMIC DNA]</scope>
</reference>
<comment type="caution">
    <text evidence="10">The sequence shown here is derived from an EMBL/GenBank/DDBJ whole genome shotgun (WGS) entry which is preliminary data.</text>
</comment>
<dbReference type="Proteomes" id="UP001497392">
    <property type="component" value="Unassembled WGS sequence"/>
</dbReference>
<keyword evidence="3 8" id="KW-0812">Transmembrane</keyword>
<feature type="region of interest" description="Disordered" evidence="7">
    <location>
        <begin position="1"/>
        <end position="30"/>
    </location>
</feature>
<dbReference type="EMBL" id="CAXHTA020000005">
    <property type="protein sequence ID" value="CAL5221589.1"/>
    <property type="molecule type" value="Genomic_DNA"/>
</dbReference>
<evidence type="ECO:0000259" key="9">
    <source>
        <dbReference type="Pfam" id="PF01490"/>
    </source>
</evidence>
<evidence type="ECO:0000256" key="8">
    <source>
        <dbReference type="SAM" id="Phobius"/>
    </source>
</evidence>
<keyword evidence="11" id="KW-1185">Reference proteome</keyword>
<dbReference type="PANTHER" id="PTHR48017">
    <property type="entry name" value="OS05G0424000 PROTEIN-RELATED"/>
    <property type="match status" value="1"/>
</dbReference>
<feature type="transmembrane region" description="Helical" evidence="8">
    <location>
        <begin position="171"/>
        <end position="189"/>
    </location>
</feature>
<evidence type="ECO:0000313" key="11">
    <source>
        <dbReference type="Proteomes" id="UP001497392"/>
    </source>
</evidence>
<protein>
    <submittedName>
        <fullName evidence="10">G3807 protein</fullName>
    </submittedName>
</protein>
<accession>A0ABP1FNQ8</accession>